<evidence type="ECO:0000256" key="4">
    <source>
        <dbReference type="ARBA" id="ARBA00023242"/>
    </source>
</evidence>
<dbReference type="PANTHER" id="PTHR16056:SF2">
    <property type="entry name" value="TESTIS-EXPRESSED PROTEIN 10"/>
    <property type="match status" value="1"/>
</dbReference>
<evidence type="ECO:0000256" key="1">
    <source>
        <dbReference type="ARBA" id="ARBA00002355"/>
    </source>
</evidence>
<dbReference type="GO" id="GO:0006364">
    <property type="term" value="P:rRNA processing"/>
    <property type="evidence" value="ECO:0007669"/>
    <property type="project" value="UniProtKB-UniRule"/>
</dbReference>
<dbReference type="Pfam" id="PF12333">
    <property type="entry name" value="Ipi1_N"/>
    <property type="match status" value="1"/>
</dbReference>
<name>A0A9P5XLJ6_9AGAR</name>
<sequence>MPKSAKKRKDKAADFTKAKLKLGKEKKAPSNVIDTSFKARSIALPTQSIGAAKDENTPTTRRKLSINDLIAHLKHYSPSVKKDALAGLSELLEAHWTLVDHHLTQLINHVARMIGDEDAGVRKQLLSFLSWLLPRLSKEDLIPHASTLLLFTTSAQTHIFPEIRIDAVRFLTLFLEQIPESLVDGWNVTGPSHGRRILEGYLGNLNAGTKFGGAEGPPAATSSASVILSPISKLAVLQSFSSFLRAGLTRDRHNGISQSSDVPLHTWFMSQSFTSRGAYQKFENTLMPASQLFQKTRFRTQRTPTWIYARNDAHEYPQNYAFVDYRTSWSVQEIEDVVMDSGNLSDGPSVEDSASVFLPHLARTLHPILVSTILDCAPSVFAPDGKGSDTEASMMMAVSQVASLLYGAIIGGNEAAPASSLSELEVLLGYMTPYFPFASSKSRDVKFTQDFQDMNLIHCELTSLLVLRSNPKIMQIRLSNPNNALILQIATVSDFITKLLRGQSTSNSQIPRSIPAESYLALLPSIWAIINNPYTELRLHTTDILHALLNHANKTSSKSSAKRPSIEFVARLMLLETESQYQGAFKIWSNYQMQQQFEDWLVHLPQVLWEIGNNDLIATEVILRFLLRLLQRQSPFVQPKAISSLGFRLVPYFTVNHPVRGQLSGPYSKLPLTQSHVRRLCLDVVSTLLVRGGQLGAGVSEACDALLKAVDLVVTDTIEGEYWVHVYKAVSSS</sequence>
<keyword evidence="5" id="KW-0698">rRNA processing</keyword>
<keyword evidence="4 5" id="KW-0539">Nucleus</keyword>
<dbReference type="AlphaFoldDB" id="A0A9P5XLJ6"/>
<dbReference type="Proteomes" id="UP000807342">
    <property type="component" value="Unassembled WGS sequence"/>
</dbReference>
<dbReference type="OrthoDB" id="361362at2759"/>
<dbReference type="InterPro" id="IPR016024">
    <property type="entry name" value="ARM-type_fold"/>
</dbReference>
<accession>A0A9P5XLJ6</accession>
<evidence type="ECO:0000256" key="3">
    <source>
        <dbReference type="ARBA" id="ARBA00006427"/>
    </source>
</evidence>
<comment type="subunit">
    <text evidence="5">Component of the RIX1 complex.</text>
</comment>
<evidence type="ECO:0000313" key="7">
    <source>
        <dbReference type="EMBL" id="KAF9452699.1"/>
    </source>
</evidence>
<dbReference type="PANTHER" id="PTHR16056">
    <property type="entry name" value="REGULATOR OF MICROTUBULE DYNAMICS PROTEIN"/>
    <property type="match status" value="1"/>
</dbReference>
<comment type="function">
    <text evidence="1 5">Component of the RIX1 complex required for processing of ITS2 sequences from 35S pre-rRNA.</text>
</comment>
<keyword evidence="8" id="KW-1185">Reference proteome</keyword>
<gene>
    <name evidence="7" type="ORF">P691DRAFT_180962</name>
</gene>
<keyword evidence="5" id="KW-0690">Ribosome biogenesis</keyword>
<evidence type="ECO:0000259" key="6">
    <source>
        <dbReference type="Pfam" id="PF12333"/>
    </source>
</evidence>
<reference evidence="7" key="1">
    <citation type="submission" date="2020-11" db="EMBL/GenBank/DDBJ databases">
        <authorList>
            <consortium name="DOE Joint Genome Institute"/>
            <person name="Ahrendt S."/>
            <person name="Riley R."/>
            <person name="Andreopoulos W."/>
            <person name="Labutti K."/>
            <person name="Pangilinan J."/>
            <person name="Ruiz-Duenas F.J."/>
            <person name="Barrasa J.M."/>
            <person name="Sanchez-Garcia M."/>
            <person name="Camarero S."/>
            <person name="Miyauchi S."/>
            <person name="Serrano A."/>
            <person name="Linde D."/>
            <person name="Babiker R."/>
            <person name="Drula E."/>
            <person name="Ayuso-Fernandez I."/>
            <person name="Pacheco R."/>
            <person name="Padilla G."/>
            <person name="Ferreira P."/>
            <person name="Barriuso J."/>
            <person name="Kellner H."/>
            <person name="Castanera R."/>
            <person name="Alfaro M."/>
            <person name="Ramirez L."/>
            <person name="Pisabarro A.G."/>
            <person name="Kuo A."/>
            <person name="Tritt A."/>
            <person name="Lipzen A."/>
            <person name="He G."/>
            <person name="Yan M."/>
            <person name="Ng V."/>
            <person name="Cullen D."/>
            <person name="Martin F."/>
            <person name="Rosso M.-N."/>
            <person name="Henrissat B."/>
            <person name="Hibbett D."/>
            <person name="Martinez A.T."/>
            <person name="Grigoriev I.V."/>
        </authorList>
    </citation>
    <scope>NUCLEOTIDE SEQUENCE</scope>
    <source>
        <strain evidence="7">MF-IS2</strain>
    </source>
</reference>
<dbReference type="InterPro" id="IPR011989">
    <property type="entry name" value="ARM-like"/>
</dbReference>
<feature type="domain" description="Pre-rRNA-processing protein Ipi1 N-terminal" evidence="6">
    <location>
        <begin position="139"/>
        <end position="244"/>
    </location>
</feature>
<proteinExistence type="inferred from homology"/>
<organism evidence="7 8">
    <name type="scientific">Macrolepiota fuliginosa MF-IS2</name>
    <dbReference type="NCBI Taxonomy" id="1400762"/>
    <lineage>
        <taxon>Eukaryota</taxon>
        <taxon>Fungi</taxon>
        <taxon>Dikarya</taxon>
        <taxon>Basidiomycota</taxon>
        <taxon>Agaricomycotina</taxon>
        <taxon>Agaricomycetes</taxon>
        <taxon>Agaricomycetidae</taxon>
        <taxon>Agaricales</taxon>
        <taxon>Agaricineae</taxon>
        <taxon>Agaricaceae</taxon>
        <taxon>Macrolepiota</taxon>
    </lineage>
</organism>
<dbReference type="EMBL" id="MU151069">
    <property type="protein sequence ID" value="KAF9452699.1"/>
    <property type="molecule type" value="Genomic_DNA"/>
</dbReference>
<evidence type="ECO:0000313" key="8">
    <source>
        <dbReference type="Proteomes" id="UP000807342"/>
    </source>
</evidence>
<comment type="subcellular location">
    <subcellularLocation>
        <location evidence="2 5">Nucleus</location>
    </subcellularLocation>
</comment>
<protein>
    <recommendedName>
        <fullName evidence="5">Pre-rRNA-processing protein</fullName>
    </recommendedName>
</protein>
<dbReference type="InterPro" id="IPR024679">
    <property type="entry name" value="Ipi1_N"/>
</dbReference>
<comment type="similarity">
    <text evidence="3 5">Belongs to the IPI1/TEX10 family.</text>
</comment>
<dbReference type="GO" id="GO:0005634">
    <property type="term" value="C:nucleus"/>
    <property type="evidence" value="ECO:0007669"/>
    <property type="project" value="UniProtKB-SubCell"/>
</dbReference>
<evidence type="ECO:0000256" key="2">
    <source>
        <dbReference type="ARBA" id="ARBA00004123"/>
    </source>
</evidence>
<comment type="caution">
    <text evidence="7">The sequence shown here is derived from an EMBL/GenBank/DDBJ whole genome shotgun (WGS) entry which is preliminary data.</text>
</comment>
<dbReference type="Gene3D" id="1.25.10.10">
    <property type="entry name" value="Leucine-rich Repeat Variant"/>
    <property type="match status" value="1"/>
</dbReference>
<dbReference type="SUPFAM" id="SSF48371">
    <property type="entry name" value="ARM repeat"/>
    <property type="match status" value="1"/>
</dbReference>
<dbReference type="GO" id="GO:0120330">
    <property type="term" value="C:rixosome complex"/>
    <property type="evidence" value="ECO:0007669"/>
    <property type="project" value="UniProtKB-UniRule"/>
</dbReference>
<evidence type="ECO:0000256" key="5">
    <source>
        <dbReference type="RuleBase" id="RU368021"/>
    </source>
</evidence>